<sequence>MLLKEALASVSAVVLASGSPRRKELLGLVLPEEYGFEVQTSDFAEDLPKDTDAADYALRTATAKGESVVKARNAPDELVISADTVVVRKDKILEKPRDDDHARDMLSKLSGKTHKVITGVALFHKGRSCGFHACTKVTFSKLPAAAIDDYVATGDPLDKAGGYGIQGRAGCFVEGIDGCYHNVVGLPVNRLARELQMFLADQW</sequence>
<comment type="cofactor">
    <cofactor evidence="1">
        <name>a divalent metal cation</name>
        <dbReference type="ChEBI" id="CHEBI:60240"/>
    </cofactor>
</comment>
<dbReference type="AlphaFoldDB" id="A0A8J2X1D9"/>
<evidence type="ECO:0000313" key="3">
    <source>
        <dbReference type="EMBL" id="CAH0370271.1"/>
    </source>
</evidence>
<keyword evidence="2" id="KW-0378">Hydrolase</keyword>
<dbReference type="NCBIfam" id="TIGR00172">
    <property type="entry name" value="maf"/>
    <property type="match status" value="1"/>
</dbReference>
<organism evidence="3 4">
    <name type="scientific">Pelagomonas calceolata</name>
    <dbReference type="NCBI Taxonomy" id="35677"/>
    <lineage>
        <taxon>Eukaryota</taxon>
        <taxon>Sar</taxon>
        <taxon>Stramenopiles</taxon>
        <taxon>Ochrophyta</taxon>
        <taxon>Pelagophyceae</taxon>
        <taxon>Pelagomonadales</taxon>
        <taxon>Pelagomonadaceae</taxon>
        <taxon>Pelagomonas</taxon>
    </lineage>
</organism>
<evidence type="ECO:0000256" key="2">
    <source>
        <dbReference type="ARBA" id="ARBA00022801"/>
    </source>
</evidence>
<comment type="caution">
    <text evidence="3">The sequence shown here is derived from an EMBL/GenBank/DDBJ whole genome shotgun (WGS) entry which is preliminary data.</text>
</comment>
<reference evidence="3" key="1">
    <citation type="submission" date="2021-11" db="EMBL/GenBank/DDBJ databases">
        <authorList>
            <consortium name="Genoscope - CEA"/>
            <person name="William W."/>
        </authorList>
    </citation>
    <scope>NUCLEOTIDE SEQUENCE</scope>
</reference>
<dbReference type="Pfam" id="PF02545">
    <property type="entry name" value="Maf"/>
    <property type="match status" value="1"/>
</dbReference>
<dbReference type="Proteomes" id="UP000789595">
    <property type="component" value="Unassembled WGS sequence"/>
</dbReference>
<evidence type="ECO:0000256" key="1">
    <source>
        <dbReference type="ARBA" id="ARBA00001968"/>
    </source>
</evidence>
<dbReference type="GO" id="GO:0047429">
    <property type="term" value="F:nucleoside triphosphate diphosphatase activity"/>
    <property type="evidence" value="ECO:0007669"/>
    <property type="project" value="InterPro"/>
</dbReference>
<dbReference type="HAMAP" id="MF_00528">
    <property type="entry name" value="Maf"/>
    <property type="match status" value="1"/>
</dbReference>
<dbReference type="Gene3D" id="3.90.950.10">
    <property type="match status" value="1"/>
</dbReference>
<dbReference type="PANTHER" id="PTHR43213">
    <property type="entry name" value="BIFUNCTIONAL DTTP/UTP PYROPHOSPHATASE/METHYLTRANSFERASE PROTEIN-RELATED"/>
    <property type="match status" value="1"/>
</dbReference>
<accession>A0A8J2X1D9</accession>
<dbReference type="OrthoDB" id="10267058at2759"/>
<dbReference type="PANTHER" id="PTHR43213:SF5">
    <property type="entry name" value="BIFUNCTIONAL DTTP_UTP PYROPHOSPHATASE_METHYLTRANSFERASE PROTEIN-RELATED"/>
    <property type="match status" value="1"/>
</dbReference>
<dbReference type="PIRSF" id="PIRSF006305">
    <property type="entry name" value="Maf"/>
    <property type="match status" value="1"/>
</dbReference>
<keyword evidence="4" id="KW-1185">Reference proteome</keyword>
<dbReference type="InterPro" id="IPR003697">
    <property type="entry name" value="Maf-like"/>
</dbReference>
<protein>
    <recommendedName>
        <fullName evidence="5">Septum formation protein Maf</fullName>
    </recommendedName>
</protein>
<proteinExistence type="inferred from homology"/>
<gene>
    <name evidence="3" type="ORF">PECAL_3P01470</name>
</gene>
<dbReference type="InterPro" id="IPR029001">
    <property type="entry name" value="ITPase-like_fam"/>
</dbReference>
<dbReference type="SUPFAM" id="SSF52972">
    <property type="entry name" value="ITPase-like"/>
    <property type="match status" value="1"/>
</dbReference>
<name>A0A8J2X1D9_9STRA</name>
<dbReference type="CDD" id="cd00555">
    <property type="entry name" value="Maf"/>
    <property type="match status" value="1"/>
</dbReference>
<evidence type="ECO:0008006" key="5">
    <source>
        <dbReference type="Google" id="ProtNLM"/>
    </source>
</evidence>
<dbReference type="EMBL" id="CAKKNE010000003">
    <property type="protein sequence ID" value="CAH0370271.1"/>
    <property type="molecule type" value="Genomic_DNA"/>
</dbReference>
<evidence type="ECO:0000313" key="4">
    <source>
        <dbReference type="Proteomes" id="UP000789595"/>
    </source>
</evidence>